<evidence type="ECO:0000313" key="2">
    <source>
        <dbReference type="Proteomes" id="UP000887569"/>
    </source>
</evidence>
<reference evidence="3" key="1">
    <citation type="submission" date="2022-11" db="UniProtKB">
        <authorList>
            <consortium name="WormBaseParasite"/>
        </authorList>
    </citation>
    <scope>IDENTIFICATION</scope>
</reference>
<name>A0A915AM75_PARUN</name>
<feature type="compositionally biased region" description="Low complexity" evidence="1">
    <location>
        <begin position="182"/>
        <end position="218"/>
    </location>
</feature>
<dbReference type="AlphaFoldDB" id="A0A915AM75"/>
<evidence type="ECO:0000256" key="1">
    <source>
        <dbReference type="SAM" id="MobiDB-lite"/>
    </source>
</evidence>
<organism evidence="2 3">
    <name type="scientific">Parascaris univalens</name>
    <name type="common">Nematode worm</name>
    <dbReference type="NCBI Taxonomy" id="6257"/>
    <lineage>
        <taxon>Eukaryota</taxon>
        <taxon>Metazoa</taxon>
        <taxon>Ecdysozoa</taxon>
        <taxon>Nematoda</taxon>
        <taxon>Chromadorea</taxon>
        <taxon>Rhabditida</taxon>
        <taxon>Spirurina</taxon>
        <taxon>Ascaridomorpha</taxon>
        <taxon>Ascaridoidea</taxon>
        <taxon>Ascarididae</taxon>
        <taxon>Parascaris</taxon>
    </lineage>
</organism>
<dbReference type="WBParaSite" id="PgR009X_g032_t02">
    <property type="protein sequence ID" value="PgR009X_g032_t02"/>
    <property type="gene ID" value="PgR009X_g032"/>
</dbReference>
<proteinExistence type="predicted"/>
<feature type="region of interest" description="Disordered" evidence="1">
    <location>
        <begin position="100"/>
        <end position="229"/>
    </location>
</feature>
<evidence type="ECO:0000313" key="3">
    <source>
        <dbReference type="WBParaSite" id="PgR009X_g032_t02"/>
    </source>
</evidence>
<protein>
    <submittedName>
        <fullName evidence="3">Uncharacterized protein</fullName>
    </submittedName>
</protein>
<feature type="compositionally biased region" description="Low complexity" evidence="1">
    <location>
        <begin position="140"/>
        <end position="151"/>
    </location>
</feature>
<accession>A0A915AM75</accession>
<sequence length="229" mass="23652">MLSSGRSVVSLAAADGEKFSSHDQAAIQMAAVFLALLLIVQGSMSLPSPSSYLRPAGMSPGYSSGYMPYAGSTGDNSVDGYGGSGVYMGSQSSYARPDYVQSQVQPSYGGPPETVQPPPYVPPTSGGYQGPTQVAPSPEPSYSLPSQQPYPGISSSGYERPVEVQPAPMPNYEQPQPQQFPSLGYGESSSGSSYPQTGYSGFGEMSSGSSGYLSGSGYARPSGGYARHA</sequence>
<dbReference type="Proteomes" id="UP000887569">
    <property type="component" value="Unplaced"/>
</dbReference>
<keyword evidence="2" id="KW-1185">Reference proteome</keyword>